<keyword evidence="3" id="KW-0813">Transport</keyword>
<evidence type="ECO:0000256" key="3">
    <source>
        <dbReference type="ARBA" id="ARBA00022448"/>
    </source>
</evidence>
<dbReference type="GO" id="GO:0015562">
    <property type="term" value="F:efflux transmembrane transporter activity"/>
    <property type="evidence" value="ECO:0007669"/>
    <property type="project" value="InterPro"/>
</dbReference>
<dbReference type="RefSeq" id="WP_317627205.1">
    <property type="nucleotide sequence ID" value="NZ_JANFFA010000005.1"/>
</dbReference>
<proteinExistence type="inferred from homology"/>
<comment type="subcellular location">
    <subcellularLocation>
        <location evidence="1">Cell outer membrane</location>
    </subcellularLocation>
</comment>
<dbReference type="NCBIfam" id="TIGR01844">
    <property type="entry name" value="type_I_sec_TolC"/>
    <property type="match status" value="1"/>
</dbReference>
<gene>
    <name evidence="8" type="ORF">NOI20_15790</name>
</gene>
<dbReference type="AlphaFoldDB" id="A0AAJ1U933"/>
<dbReference type="GO" id="GO:1990281">
    <property type="term" value="C:efflux pump complex"/>
    <property type="evidence" value="ECO:0007669"/>
    <property type="project" value="TreeGrafter"/>
</dbReference>
<reference evidence="8" key="2">
    <citation type="submission" date="2023-04" db="EMBL/GenBank/DDBJ databases">
        <title>'Rhodoalgimonas zhirmunskyi' gen. nov., isolated from a red alga.</title>
        <authorList>
            <person name="Nedashkovskaya O.I."/>
            <person name="Otstavnykh N.Y."/>
            <person name="Bystritskaya E.P."/>
            <person name="Balabanova L.A."/>
            <person name="Isaeva M.P."/>
        </authorList>
    </citation>
    <scope>NUCLEOTIDE SEQUENCE</scope>
    <source>
        <strain evidence="8">10Alg 79</strain>
    </source>
</reference>
<evidence type="ECO:0000256" key="2">
    <source>
        <dbReference type="ARBA" id="ARBA00007613"/>
    </source>
</evidence>
<keyword evidence="6" id="KW-0472">Membrane</keyword>
<evidence type="ECO:0000256" key="6">
    <source>
        <dbReference type="ARBA" id="ARBA00023136"/>
    </source>
</evidence>
<keyword evidence="7" id="KW-0998">Cell outer membrane</keyword>
<comment type="similarity">
    <text evidence="2">Belongs to the outer membrane factor (OMF) (TC 1.B.17) family.</text>
</comment>
<dbReference type="GO" id="GO:0009279">
    <property type="term" value="C:cell outer membrane"/>
    <property type="evidence" value="ECO:0007669"/>
    <property type="project" value="UniProtKB-SubCell"/>
</dbReference>
<keyword evidence="5" id="KW-0812">Transmembrane</keyword>
<dbReference type="InterPro" id="IPR010130">
    <property type="entry name" value="T1SS_OMP_TolC"/>
</dbReference>
<dbReference type="PANTHER" id="PTHR30026">
    <property type="entry name" value="OUTER MEMBRANE PROTEIN TOLC"/>
    <property type="match status" value="1"/>
</dbReference>
<dbReference type="InterPro" id="IPR003423">
    <property type="entry name" value="OMP_efflux"/>
</dbReference>
<dbReference type="Proteomes" id="UP001227162">
    <property type="component" value="Unassembled WGS sequence"/>
</dbReference>
<dbReference type="Gene3D" id="1.20.1600.10">
    <property type="entry name" value="Outer membrane efflux proteins (OEP)"/>
    <property type="match status" value="1"/>
</dbReference>
<dbReference type="GO" id="GO:0015288">
    <property type="term" value="F:porin activity"/>
    <property type="evidence" value="ECO:0007669"/>
    <property type="project" value="TreeGrafter"/>
</dbReference>
<reference evidence="8" key="1">
    <citation type="submission" date="2022-07" db="EMBL/GenBank/DDBJ databases">
        <authorList>
            <person name="Otstavnykh N."/>
            <person name="Isaeva M."/>
            <person name="Bystritskaya E."/>
        </authorList>
    </citation>
    <scope>NUCLEOTIDE SEQUENCE</scope>
    <source>
        <strain evidence="8">10Alg 79</strain>
    </source>
</reference>
<comment type="caution">
    <text evidence="8">The sequence shown here is derived from an EMBL/GenBank/DDBJ whole genome shotgun (WGS) entry which is preliminary data.</text>
</comment>
<evidence type="ECO:0000313" key="8">
    <source>
        <dbReference type="EMBL" id="MDQ2095581.1"/>
    </source>
</evidence>
<dbReference type="Pfam" id="PF02321">
    <property type="entry name" value="OEP"/>
    <property type="match status" value="2"/>
</dbReference>
<dbReference type="SUPFAM" id="SSF56954">
    <property type="entry name" value="Outer membrane efflux proteins (OEP)"/>
    <property type="match status" value="1"/>
</dbReference>
<name>A0AAJ1U933_9RHOB</name>
<protein>
    <submittedName>
        <fullName evidence="8">TolC family outer membrane protein</fullName>
    </submittedName>
</protein>
<keyword evidence="9" id="KW-1185">Reference proteome</keyword>
<evidence type="ECO:0000256" key="1">
    <source>
        <dbReference type="ARBA" id="ARBA00004442"/>
    </source>
</evidence>
<dbReference type="PANTHER" id="PTHR30026:SF22">
    <property type="entry name" value="OUTER MEMBRANE EFFLUX PROTEIN"/>
    <property type="match status" value="1"/>
</dbReference>
<evidence type="ECO:0000256" key="5">
    <source>
        <dbReference type="ARBA" id="ARBA00022692"/>
    </source>
</evidence>
<evidence type="ECO:0000313" key="9">
    <source>
        <dbReference type="Proteomes" id="UP001227162"/>
    </source>
</evidence>
<evidence type="ECO:0000256" key="7">
    <source>
        <dbReference type="ARBA" id="ARBA00023237"/>
    </source>
</evidence>
<sequence length="489" mass="52171">MSGIVSRQFGVQRMGRRLRAAVGALAVSLAVAGTAVPQVASAESLADAMASAYEHNGLIAQNRAVLRAADEDVAQAVAALRPIVAWSADLTRSSYKSSAYSSTFRRYVTGWSNSTDVTLSIAVSLLLYDFGATKLNIDIAKESVLATRQALVAAEQSVLLRAASAYLEVKRASEFVSLGEANVRVIGVELRAARDRFEVGEVTRTDVSIAEASLAASRAGLVANQGTLEQAVEEFRAAVGRKPGRIDALPPLPRLPKTLDQAKAIALRNHPDMLQLQHNVTVTELGILATQAAMKPTVSLSGSLTRSEDFGNPGFTSGGSIGVELSGPIYAGGQLASLKRKAIAQRDQTRALLHQTQAAVSQAVGNAWAQMQSARASRRASEEQVRASQTAFRGVREEATLGARTTLDVLNAEQDLLSARSNLVSSIIDEQAAAYRLLSAMGQLTADKLNLRVPRYDPAAYYNMVKDAPALYSKQGQKLDRVLKKLGKE</sequence>
<dbReference type="EMBL" id="JANFFA010000005">
    <property type="protein sequence ID" value="MDQ2095581.1"/>
    <property type="molecule type" value="Genomic_DNA"/>
</dbReference>
<keyword evidence="4" id="KW-1134">Transmembrane beta strand</keyword>
<evidence type="ECO:0000256" key="4">
    <source>
        <dbReference type="ARBA" id="ARBA00022452"/>
    </source>
</evidence>
<organism evidence="8 9">
    <name type="scientific">Rhodalgimonas zhirmunskyi</name>
    <dbReference type="NCBI Taxonomy" id="2964767"/>
    <lineage>
        <taxon>Bacteria</taxon>
        <taxon>Pseudomonadati</taxon>
        <taxon>Pseudomonadota</taxon>
        <taxon>Alphaproteobacteria</taxon>
        <taxon>Rhodobacterales</taxon>
        <taxon>Roseobacteraceae</taxon>
        <taxon>Rhodalgimonas</taxon>
    </lineage>
</organism>
<accession>A0AAJ1U933</accession>
<dbReference type="InterPro" id="IPR051906">
    <property type="entry name" value="TolC-like"/>
</dbReference>